<evidence type="ECO:0000256" key="1">
    <source>
        <dbReference type="ARBA" id="ARBA00004651"/>
    </source>
</evidence>
<dbReference type="EMBL" id="WQPS01000034">
    <property type="protein sequence ID" value="MBT9811858.1"/>
    <property type="molecule type" value="Genomic_DNA"/>
</dbReference>
<name>A0AA41K7E7_9FIRM</name>
<evidence type="ECO:0000259" key="8">
    <source>
        <dbReference type="PROSITE" id="PS50928"/>
    </source>
</evidence>
<keyword evidence="2 7" id="KW-0813">Transport</keyword>
<feature type="transmembrane region" description="Helical" evidence="7">
    <location>
        <begin position="115"/>
        <end position="135"/>
    </location>
</feature>
<feature type="transmembrane region" description="Helical" evidence="7">
    <location>
        <begin position="187"/>
        <end position="210"/>
    </location>
</feature>
<feature type="transmembrane region" description="Helical" evidence="7">
    <location>
        <begin position="12"/>
        <end position="35"/>
    </location>
</feature>
<feature type="domain" description="ABC transmembrane type-1" evidence="8">
    <location>
        <begin position="78"/>
        <end position="286"/>
    </location>
</feature>
<comment type="caution">
    <text evidence="9">The sequence shown here is derived from an EMBL/GenBank/DDBJ whole genome shotgun (WGS) entry which is preliminary data.</text>
</comment>
<keyword evidence="5 7" id="KW-1133">Transmembrane helix</keyword>
<feature type="transmembrane region" description="Helical" evidence="7">
    <location>
        <begin position="82"/>
        <end position="103"/>
    </location>
</feature>
<dbReference type="PANTHER" id="PTHR43744">
    <property type="entry name" value="ABC TRANSPORTER PERMEASE PROTEIN MG189-RELATED-RELATED"/>
    <property type="match status" value="1"/>
</dbReference>
<comment type="subcellular location">
    <subcellularLocation>
        <location evidence="1 7">Cell membrane</location>
        <topology evidence="1 7">Multi-pass membrane protein</topology>
    </subcellularLocation>
</comment>
<evidence type="ECO:0000313" key="9">
    <source>
        <dbReference type="EMBL" id="MBT9811858.1"/>
    </source>
</evidence>
<dbReference type="RefSeq" id="WP_007858650.1">
    <property type="nucleotide sequence ID" value="NZ_CABJDD010000002.1"/>
</dbReference>
<dbReference type="PANTHER" id="PTHR43744:SF9">
    <property type="entry name" value="POLYGALACTURONAN_RHAMNOGALACTURONAN TRANSPORT SYSTEM PERMEASE PROTEIN YTCP"/>
    <property type="match status" value="1"/>
</dbReference>
<evidence type="ECO:0000256" key="5">
    <source>
        <dbReference type="ARBA" id="ARBA00022989"/>
    </source>
</evidence>
<gene>
    <name evidence="9" type="ORF">GPL26_19760</name>
</gene>
<keyword evidence="6 7" id="KW-0472">Membrane</keyword>
<sequence length="297" mass="33800">MKAKKRIIKKGDLGFDIVIIILLTVLCIMILYPLYYVLVASFTDPDIVNTGKMLLYPKKLYLDGYKKIFEYRDIWSGYWNTIKYTVVGTVLSICLTIPGAYALSRRDLMGRKQIMFLFTFTMFFQGGLIPLFLVINKLRIYDSIWAVTMPTAVSVWNFIICRTFFESSIPVEITEAAKIDGCNEFQIFFRVVIPISTTIIAVMILFYATAQWNSFMNPLMFLRTGDKMPLQVVLRNLVLSNQAASMSADALDAAMRQKMAEQMKYGIIVVSAIPLLCVYPFLQKYFVKGVTVGAVKG</sequence>
<evidence type="ECO:0000256" key="2">
    <source>
        <dbReference type="ARBA" id="ARBA00022448"/>
    </source>
</evidence>
<evidence type="ECO:0000256" key="6">
    <source>
        <dbReference type="ARBA" id="ARBA00023136"/>
    </source>
</evidence>
<organism evidence="9 10">
    <name type="scientific">Enterocloster citroniae</name>
    <dbReference type="NCBI Taxonomy" id="358743"/>
    <lineage>
        <taxon>Bacteria</taxon>
        <taxon>Bacillati</taxon>
        <taxon>Bacillota</taxon>
        <taxon>Clostridia</taxon>
        <taxon>Lachnospirales</taxon>
        <taxon>Lachnospiraceae</taxon>
        <taxon>Enterocloster</taxon>
    </lineage>
</organism>
<dbReference type="GO" id="GO:0005886">
    <property type="term" value="C:plasma membrane"/>
    <property type="evidence" value="ECO:0007669"/>
    <property type="project" value="UniProtKB-SubCell"/>
</dbReference>
<dbReference type="CDD" id="cd06261">
    <property type="entry name" value="TM_PBP2"/>
    <property type="match status" value="1"/>
</dbReference>
<dbReference type="InterPro" id="IPR000515">
    <property type="entry name" value="MetI-like"/>
</dbReference>
<evidence type="ECO:0000313" key="10">
    <source>
        <dbReference type="Proteomes" id="UP000708338"/>
    </source>
</evidence>
<proteinExistence type="inferred from homology"/>
<dbReference type="Pfam" id="PF00528">
    <property type="entry name" value="BPD_transp_1"/>
    <property type="match status" value="1"/>
</dbReference>
<comment type="similarity">
    <text evidence="7">Belongs to the binding-protein-dependent transport system permease family.</text>
</comment>
<dbReference type="PROSITE" id="PS50928">
    <property type="entry name" value="ABC_TM1"/>
    <property type="match status" value="1"/>
</dbReference>
<dbReference type="Proteomes" id="UP000708338">
    <property type="component" value="Unassembled WGS sequence"/>
</dbReference>
<dbReference type="SUPFAM" id="SSF161098">
    <property type="entry name" value="MetI-like"/>
    <property type="match status" value="1"/>
</dbReference>
<evidence type="ECO:0000256" key="3">
    <source>
        <dbReference type="ARBA" id="ARBA00022475"/>
    </source>
</evidence>
<reference evidence="9" key="1">
    <citation type="journal article" date="2021" name="Gut Microbes">
        <title>A synthetic consortium of 100 gut commensals modulates the composition and function in a colon model of the microbiome of elderly subjects.</title>
        <authorList>
            <person name="Perez M."/>
            <person name="Ntemiri A."/>
            <person name="Tan H."/>
            <person name="Harris H.M.B."/>
            <person name="Roager H.M."/>
            <person name="Ribiere C."/>
            <person name="O'Toole P.W."/>
        </authorList>
    </citation>
    <scope>NUCLEOTIDE SEQUENCE</scope>
    <source>
        <strain evidence="9">MCC335</strain>
    </source>
</reference>
<accession>A0AA41K7E7</accession>
<keyword evidence="4 7" id="KW-0812">Transmembrane</keyword>
<dbReference type="InterPro" id="IPR035906">
    <property type="entry name" value="MetI-like_sf"/>
</dbReference>
<dbReference type="Gene3D" id="1.10.3720.10">
    <property type="entry name" value="MetI-like"/>
    <property type="match status" value="1"/>
</dbReference>
<dbReference type="GO" id="GO:0055085">
    <property type="term" value="P:transmembrane transport"/>
    <property type="evidence" value="ECO:0007669"/>
    <property type="project" value="InterPro"/>
</dbReference>
<evidence type="ECO:0000256" key="7">
    <source>
        <dbReference type="RuleBase" id="RU363032"/>
    </source>
</evidence>
<dbReference type="AlphaFoldDB" id="A0AA41K7E7"/>
<feature type="transmembrane region" description="Helical" evidence="7">
    <location>
        <begin position="265"/>
        <end position="282"/>
    </location>
</feature>
<protein>
    <submittedName>
        <fullName evidence="9">ABC transporter permease subunit</fullName>
    </submittedName>
</protein>
<keyword evidence="3" id="KW-1003">Cell membrane</keyword>
<evidence type="ECO:0000256" key="4">
    <source>
        <dbReference type="ARBA" id="ARBA00022692"/>
    </source>
</evidence>